<evidence type="ECO:0000256" key="2">
    <source>
        <dbReference type="ARBA" id="ARBA00022670"/>
    </source>
</evidence>
<proteinExistence type="predicted"/>
<dbReference type="GO" id="GO:0009252">
    <property type="term" value="P:peptidoglycan biosynthetic process"/>
    <property type="evidence" value="ECO:0007669"/>
    <property type="project" value="TreeGrafter"/>
</dbReference>
<comment type="catalytic activity">
    <reaction evidence="8">
        <text>[GlcNAc-(1-&gt;4)-Mur2Ac(oyl-L-Ala-gamma-D-Glu-L-Lys-D-Ala-D-Ala)](n)-di-trans,octa-cis-undecaprenyl diphosphate + beta-D-GlcNAc-(1-&gt;4)-Mur2Ac(oyl-L-Ala-gamma-D-Glu-L-Lys-D-Ala-D-Ala)-di-trans,octa-cis-undecaprenyl diphosphate = [GlcNAc-(1-&gt;4)-Mur2Ac(oyl-L-Ala-gamma-D-Glu-L-Lys-D-Ala-D-Ala)](n+1)-di-trans,octa-cis-undecaprenyl diphosphate + di-trans,octa-cis-undecaprenyl diphosphate + H(+)</text>
        <dbReference type="Rhea" id="RHEA:23708"/>
        <dbReference type="Rhea" id="RHEA-COMP:9602"/>
        <dbReference type="Rhea" id="RHEA-COMP:9603"/>
        <dbReference type="ChEBI" id="CHEBI:15378"/>
        <dbReference type="ChEBI" id="CHEBI:58405"/>
        <dbReference type="ChEBI" id="CHEBI:60033"/>
        <dbReference type="ChEBI" id="CHEBI:78435"/>
        <dbReference type="EC" id="2.4.99.28"/>
    </reaction>
</comment>
<dbReference type="Pfam" id="PF00912">
    <property type="entry name" value="Transgly"/>
    <property type="match status" value="1"/>
</dbReference>
<evidence type="ECO:0000313" key="13">
    <source>
        <dbReference type="EMBL" id="SFT62171.1"/>
    </source>
</evidence>
<dbReference type="AlphaFoldDB" id="A0A1I6ZHT3"/>
<dbReference type="GO" id="GO:0006508">
    <property type="term" value="P:proteolysis"/>
    <property type="evidence" value="ECO:0007669"/>
    <property type="project" value="UniProtKB-KW"/>
</dbReference>
<dbReference type="InterPro" id="IPR036950">
    <property type="entry name" value="PBP_transglycosylase"/>
</dbReference>
<dbReference type="STRING" id="995060.SAMN04487904_104373"/>
<evidence type="ECO:0000256" key="9">
    <source>
        <dbReference type="SAM" id="MobiDB-lite"/>
    </source>
</evidence>
<evidence type="ECO:0000256" key="8">
    <source>
        <dbReference type="ARBA" id="ARBA00049902"/>
    </source>
</evidence>
<keyword evidence="1 13" id="KW-0121">Carboxypeptidase</keyword>
<feature type="domain" description="Glycosyl transferase family 51" evidence="12">
    <location>
        <begin position="215"/>
        <end position="390"/>
    </location>
</feature>
<dbReference type="SUPFAM" id="SSF53955">
    <property type="entry name" value="Lysozyme-like"/>
    <property type="match status" value="1"/>
</dbReference>
<dbReference type="SUPFAM" id="SSF56601">
    <property type="entry name" value="beta-lactamase/transpeptidase-like"/>
    <property type="match status" value="1"/>
</dbReference>
<feature type="compositionally biased region" description="Acidic residues" evidence="9">
    <location>
        <begin position="862"/>
        <end position="880"/>
    </location>
</feature>
<keyword evidence="14" id="KW-1185">Reference proteome</keyword>
<feature type="compositionally biased region" description="Low complexity" evidence="9">
    <location>
        <begin position="38"/>
        <end position="47"/>
    </location>
</feature>
<dbReference type="GO" id="GO:0030288">
    <property type="term" value="C:outer membrane-bounded periplasmic space"/>
    <property type="evidence" value="ECO:0007669"/>
    <property type="project" value="TreeGrafter"/>
</dbReference>
<dbReference type="InterPro" id="IPR023346">
    <property type="entry name" value="Lysozyme-like_dom_sf"/>
</dbReference>
<evidence type="ECO:0000256" key="4">
    <source>
        <dbReference type="ARBA" id="ARBA00022679"/>
    </source>
</evidence>
<feature type="compositionally biased region" description="Basic and acidic residues" evidence="9">
    <location>
        <begin position="58"/>
        <end position="69"/>
    </location>
</feature>
<dbReference type="Gene3D" id="1.10.3810.10">
    <property type="entry name" value="Biosynthetic peptidoglycan transglycosylase-like"/>
    <property type="match status" value="1"/>
</dbReference>
<dbReference type="EMBL" id="FPAT01000004">
    <property type="protein sequence ID" value="SFT62171.1"/>
    <property type="molecule type" value="Genomic_DNA"/>
</dbReference>
<dbReference type="PANTHER" id="PTHR32282:SF34">
    <property type="entry name" value="PENICILLIN-BINDING PROTEIN 1A"/>
    <property type="match status" value="1"/>
</dbReference>
<protein>
    <submittedName>
        <fullName evidence="13">Membrane carboxypeptidase (Penicillin-binding protein)</fullName>
    </submittedName>
</protein>
<feature type="compositionally biased region" description="Polar residues" evidence="9">
    <location>
        <begin position="71"/>
        <end position="82"/>
    </location>
</feature>
<dbReference type="InterPro" id="IPR012338">
    <property type="entry name" value="Beta-lactam/transpept-like"/>
</dbReference>
<sequence>MNGPNAAPGGGDEPTREHRPTGGKAAGAAGAAAGGMAGAAAGAAASSGSGGPEGTTGDSRDGSNPRGESDATASARSESPENSAEFGVSRADQSSPPDNDPGLITHRASQGGYSYYSDSDPYPDDYDDFNEGFDDELDYPDDPDDDDMTALARKKRGRRRIWRGLRRTCYVAAALGILVPGAIFVWCYFTFEVTPPSKVAKNYSTSMVVKYSDGSVLNKFSSDEVDERVLIDDLSEVSADMRHATMAAEDADFYSNPGFSVTGIGRAVYNQLSGGQGGGSTMTQQYIKLSTGKDDHSITRKFTEIVRAFKLTNQYDKKTIFKAYLNTAYYGRDAYGIDNAAEAYFGKDPSELNASESAVLAGMVQLPRGNDPQVDAKRAKDRWDYVTLQMKQNGWISQQEYQNLQMPQTREMFAWKTKTTTAQIHIQRRIVEELEAHGYTKDELTSQGLQVVTTLDSQAQQAARDAVQQVMADQPEEINPALAAVDPETGAVRAYSPGNKGYDWVKERQPVGSSFKPFVTATGLKQGDGIGETYDGSDDQTIAGTEFGNAAGVDCGSDPERCGVREATEKSVNTAFLNMANEFGPQSVAETAYEAGIPREKVNNNGETVPVLANSEGDTNLNIALGAYPVSTVSLANGYGGLADGERAEPFLVEKVVDNDGDVKEDFSPETETAFGDSSTRSANIAANVTESMRDVAEGYGLDLNGDRPVASKSGTHQLGEIGGHNATASYVGYTPQISTAVVLNKNTTSRQPLTDASGGDIYGADQPGAIWQKFMNSYLEGKQVEEFQEPDPIGQFTVPPPPSSDSPDEEQNESETLPSDESPSDEVPSDETGPSDFPPSEGAGESSDQNDECQENPWFSDCEDEDDPTDPSGSEEEQPDQQGNGNEEHSARGPD</sequence>
<feature type="transmembrane region" description="Helical" evidence="10">
    <location>
        <begin position="168"/>
        <end position="191"/>
    </location>
</feature>
<feature type="region of interest" description="Disordered" evidence="9">
    <location>
        <begin position="792"/>
        <end position="896"/>
    </location>
</feature>
<keyword evidence="4" id="KW-0808">Transferase</keyword>
<dbReference type="InterPro" id="IPR050396">
    <property type="entry name" value="Glycosyltr_51/Transpeptidase"/>
</dbReference>
<accession>A0A1I6ZHT3</accession>
<evidence type="ECO:0000256" key="5">
    <source>
        <dbReference type="ARBA" id="ARBA00022801"/>
    </source>
</evidence>
<evidence type="ECO:0000256" key="10">
    <source>
        <dbReference type="SAM" id="Phobius"/>
    </source>
</evidence>
<dbReference type="GO" id="GO:0008658">
    <property type="term" value="F:penicillin binding"/>
    <property type="evidence" value="ECO:0007669"/>
    <property type="project" value="InterPro"/>
</dbReference>
<keyword evidence="10" id="KW-1133">Transmembrane helix</keyword>
<dbReference type="Gene3D" id="3.40.710.10">
    <property type="entry name" value="DD-peptidase/beta-lactamase superfamily"/>
    <property type="match status" value="1"/>
</dbReference>
<feature type="region of interest" description="Disordered" evidence="9">
    <location>
        <begin position="1"/>
        <end position="147"/>
    </location>
</feature>
<feature type="compositionally biased region" description="Acidic residues" evidence="9">
    <location>
        <begin position="121"/>
        <end position="147"/>
    </location>
</feature>
<keyword evidence="3" id="KW-0328">Glycosyltransferase</keyword>
<organism evidence="13 14">
    <name type="scientific">Actinopolyspora righensis</name>
    <dbReference type="NCBI Taxonomy" id="995060"/>
    <lineage>
        <taxon>Bacteria</taxon>
        <taxon>Bacillati</taxon>
        <taxon>Actinomycetota</taxon>
        <taxon>Actinomycetes</taxon>
        <taxon>Actinopolysporales</taxon>
        <taxon>Actinopolysporaceae</taxon>
        <taxon>Actinopolyspora</taxon>
        <taxon>Actinopolyspora alba group</taxon>
    </lineage>
</organism>
<evidence type="ECO:0000256" key="6">
    <source>
        <dbReference type="ARBA" id="ARBA00023268"/>
    </source>
</evidence>
<evidence type="ECO:0000256" key="1">
    <source>
        <dbReference type="ARBA" id="ARBA00022645"/>
    </source>
</evidence>
<feature type="compositionally biased region" description="Low complexity" evidence="9">
    <location>
        <begin position="22"/>
        <end position="31"/>
    </location>
</feature>
<gene>
    <name evidence="13" type="ORF">SAMN04487904_104373</name>
</gene>
<evidence type="ECO:0000259" key="11">
    <source>
        <dbReference type="Pfam" id="PF00905"/>
    </source>
</evidence>
<dbReference type="GO" id="GO:0009002">
    <property type="term" value="F:serine-type D-Ala-D-Ala carboxypeptidase activity"/>
    <property type="evidence" value="ECO:0007669"/>
    <property type="project" value="UniProtKB-EC"/>
</dbReference>
<keyword evidence="10" id="KW-0472">Membrane</keyword>
<reference evidence="14" key="1">
    <citation type="submission" date="2016-10" db="EMBL/GenBank/DDBJ databases">
        <authorList>
            <person name="Varghese N."/>
            <person name="Submissions S."/>
        </authorList>
    </citation>
    <scope>NUCLEOTIDE SEQUENCE [LARGE SCALE GENOMIC DNA]</scope>
    <source>
        <strain evidence="14">DSM 45501</strain>
    </source>
</reference>
<evidence type="ECO:0000256" key="7">
    <source>
        <dbReference type="ARBA" id="ARBA00034000"/>
    </source>
</evidence>
<feature type="compositionally biased region" description="Basic and acidic residues" evidence="9">
    <location>
        <begin position="887"/>
        <end position="896"/>
    </location>
</feature>
<evidence type="ECO:0000259" key="12">
    <source>
        <dbReference type="Pfam" id="PF00912"/>
    </source>
</evidence>
<dbReference type="GO" id="GO:0008955">
    <property type="term" value="F:peptidoglycan glycosyltransferase activity"/>
    <property type="evidence" value="ECO:0007669"/>
    <property type="project" value="UniProtKB-EC"/>
</dbReference>
<keyword evidence="10" id="KW-0812">Transmembrane</keyword>
<keyword evidence="5" id="KW-0378">Hydrolase</keyword>
<dbReference type="Proteomes" id="UP000199165">
    <property type="component" value="Unassembled WGS sequence"/>
</dbReference>
<comment type="catalytic activity">
    <reaction evidence="7">
        <text>Preferential cleavage: (Ac)2-L-Lys-D-Ala-|-D-Ala. Also transpeptidation of peptidyl-alanyl moieties that are N-acyl substituents of D-alanine.</text>
        <dbReference type="EC" id="3.4.16.4"/>
    </reaction>
</comment>
<dbReference type="InterPro" id="IPR001264">
    <property type="entry name" value="Glyco_trans_51"/>
</dbReference>
<keyword evidence="6" id="KW-0511">Multifunctional enzyme</keyword>
<feature type="domain" description="Penicillin-binding protein transpeptidase" evidence="11">
    <location>
        <begin position="484"/>
        <end position="748"/>
    </location>
</feature>
<dbReference type="Pfam" id="PF00905">
    <property type="entry name" value="Transpeptidase"/>
    <property type="match status" value="1"/>
</dbReference>
<name>A0A1I6ZHT3_9ACTN</name>
<evidence type="ECO:0000313" key="14">
    <source>
        <dbReference type="Proteomes" id="UP000199165"/>
    </source>
</evidence>
<evidence type="ECO:0000256" key="3">
    <source>
        <dbReference type="ARBA" id="ARBA00022676"/>
    </source>
</evidence>
<dbReference type="InterPro" id="IPR001460">
    <property type="entry name" value="PCN-bd_Tpept"/>
</dbReference>
<keyword evidence="2" id="KW-0645">Protease</keyword>
<dbReference type="PANTHER" id="PTHR32282">
    <property type="entry name" value="BINDING PROTEIN TRANSPEPTIDASE, PUTATIVE-RELATED"/>
    <property type="match status" value="1"/>
</dbReference>